<comment type="subcellular location">
    <subcellularLocation>
        <location evidence="5">Mitochondrion</location>
    </subcellularLocation>
</comment>
<dbReference type="PROSITE" id="PS50968">
    <property type="entry name" value="BIOTINYL_LIPOYL"/>
    <property type="match status" value="1"/>
</dbReference>
<dbReference type="PANTHER" id="PTHR11715:SF3">
    <property type="entry name" value="GLYCINE CLEAVAGE SYSTEM H PROTEIN-RELATED"/>
    <property type="match status" value="1"/>
</dbReference>
<dbReference type="SUPFAM" id="SSF51230">
    <property type="entry name" value="Single hybrid motif"/>
    <property type="match status" value="1"/>
</dbReference>
<reference evidence="7" key="1">
    <citation type="submission" date="2014-09" db="EMBL/GenBank/DDBJ databases">
        <authorList>
            <person name="Magalhaes I.L.F."/>
            <person name="Oliveira U."/>
            <person name="Santos F.R."/>
            <person name="Vidigal T.H.D.A."/>
            <person name="Brescovit A.D."/>
            <person name="Santos A.J."/>
        </authorList>
    </citation>
    <scope>NUCLEOTIDE SEQUENCE</scope>
</reference>
<sequence>MVSASLCRVILPRFGSLSCCTLQTSRFSNRLYSTAQKSPAASVGRLYTDKHEWVEVSNENIATVGISQYAQEALGDVVFAQLPSVGIEIKQHDEVGALESVKAASELYSPVSGKVVEVNTEVESSPALINKACYTQGWLFKVLLSNSDELKSLMNEDSYTKFLKSDDH</sequence>
<evidence type="ECO:0000256" key="4">
    <source>
        <dbReference type="PIRSR" id="PIRSR617453-50"/>
    </source>
</evidence>
<dbReference type="CDD" id="cd06848">
    <property type="entry name" value="GCS_H"/>
    <property type="match status" value="1"/>
</dbReference>
<comment type="cofactor">
    <cofactor evidence="5">
        <name>(R)-lipoate</name>
        <dbReference type="ChEBI" id="CHEBI:83088"/>
    </cofactor>
    <text evidence="5">Binds 1 lipoyl cofactor covalently.</text>
</comment>
<dbReference type="PROSITE" id="PS00189">
    <property type="entry name" value="LIPOYL"/>
    <property type="match status" value="1"/>
</dbReference>
<dbReference type="AlphaFoldDB" id="A0A0K8SYK7"/>
<dbReference type="Pfam" id="PF01597">
    <property type="entry name" value="GCV_H"/>
    <property type="match status" value="1"/>
</dbReference>
<dbReference type="EMBL" id="GBRD01007507">
    <property type="protein sequence ID" value="JAG58314.1"/>
    <property type="molecule type" value="Transcribed_RNA"/>
</dbReference>
<evidence type="ECO:0000313" key="7">
    <source>
        <dbReference type="EMBL" id="JAG58314.1"/>
    </source>
</evidence>
<proteinExistence type="inferred from homology"/>
<keyword evidence="5" id="KW-0496">Mitochondrion</keyword>
<comment type="similarity">
    <text evidence="1 5">Belongs to the GcvH family.</text>
</comment>
<protein>
    <recommendedName>
        <fullName evidence="5">Glycine cleavage system H protein</fullName>
    </recommendedName>
</protein>
<dbReference type="InterPro" id="IPR033753">
    <property type="entry name" value="GCV_H/Fam206"/>
</dbReference>
<accession>A0A0K8SYK7</accession>
<dbReference type="NCBIfam" id="NF002270">
    <property type="entry name" value="PRK01202.1"/>
    <property type="match status" value="1"/>
</dbReference>
<dbReference type="PANTHER" id="PTHR11715">
    <property type="entry name" value="GLYCINE CLEAVAGE SYSTEM H PROTEIN"/>
    <property type="match status" value="1"/>
</dbReference>
<keyword evidence="3 5" id="KW-0809">Transit peptide</keyword>
<dbReference type="InterPro" id="IPR000089">
    <property type="entry name" value="Biotin_lipoyl"/>
</dbReference>
<evidence type="ECO:0000256" key="1">
    <source>
        <dbReference type="ARBA" id="ARBA00009249"/>
    </source>
</evidence>
<keyword evidence="2 4" id="KW-0450">Lipoyl</keyword>
<dbReference type="InterPro" id="IPR011053">
    <property type="entry name" value="Single_hybrid_motif"/>
</dbReference>
<evidence type="ECO:0000256" key="5">
    <source>
        <dbReference type="RuleBase" id="RU364055"/>
    </source>
</evidence>
<feature type="domain" description="Lipoyl-binding" evidence="6">
    <location>
        <begin position="61"/>
        <end position="143"/>
    </location>
</feature>
<dbReference type="HAMAP" id="MF_00272">
    <property type="entry name" value="GcvH"/>
    <property type="match status" value="1"/>
</dbReference>
<evidence type="ECO:0000259" key="6">
    <source>
        <dbReference type="PROSITE" id="PS50968"/>
    </source>
</evidence>
<dbReference type="GO" id="GO:0005739">
    <property type="term" value="C:mitochondrion"/>
    <property type="evidence" value="ECO:0007669"/>
    <property type="project" value="UniProtKB-SubCell"/>
</dbReference>
<dbReference type="InterPro" id="IPR017453">
    <property type="entry name" value="GCV_H_sub"/>
</dbReference>
<feature type="modified residue" description="N6-lipoyllysine" evidence="4">
    <location>
        <position position="102"/>
    </location>
</feature>
<name>A0A0K8SYK7_LYGHE</name>
<dbReference type="InterPro" id="IPR003016">
    <property type="entry name" value="2-oxoA_DH_lipoyl-BS"/>
</dbReference>
<comment type="subunit">
    <text evidence="5">The glycine cleavage system is composed of four proteins: P, T, L and H.</text>
</comment>
<dbReference type="NCBIfam" id="TIGR00527">
    <property type="entry name" value="gcvH"/>
    <property type="match status" value="1"/>
</dbReference>
<comment type="function">
    <text evidence="5">The H protein shuttles the methylamine group of glycine from the P protein to the T protein.</text>
</comment>
<dbReference type="GO" id="GO:0009249">
    <property type="term" value="P:protein lipoylation"/>
    <property type="evidence" value="ECO:0007669"/>
    <property type="project" value="TreeGrafter"/>
</dbReference>
<organism evidence="7">
    <name type="scientific">Lygus hesperus</name>
    <name type="common">Western plant bug</name>
    <dbReference type="NCBI Taxonomy" id="30085"/>
    <lineage>
        <taxon>Eukaryota</taxon>
        <taxon>Metazoa</taxon>
        <taxon>Ecdysozoa</taxon>
        <taxon>Arthropoda</taxon>
        <taxon>Hexapoda</taxon>
        <taxon>Insecta</taxon>
        <taxon>Pterygota</taxon>
        <taxon>Neoptera</taxon>
        <taxon>Paraneoptera</taxon>
        <taxon>Hemiptera</taxon>
        <taxon>Heteroptera</taxon>
        <taxon>Panheteroptera</taxon>
        <taxon>Cimicomorpha</taxon>
        <taxon>Miridae</taxon>
        <taxon>Mirini</taxon>
        <taxon>Lygus</taxon>
    </lineage>
</organism>
<dbReference type="GO" id="GO:0005960">
    <property type="term" value="C:glycine cleavage complex"/>
    <property type="evidence" value="ECO:0007669"/>
    <property type="project" value="UniProtKB-UniRule"/>
</dbReference>
<evidence type="ECO:0000256" key="2">
    <source>
        <dbReference type="ARBA" id="ARBA00022823"/>
    </source>
</evidence>
<evidence type="ECO:0000256" key="3">
    <source>
        <dbReference type="ARBA" id="ARBA00022946"/>
    </source>
</evidence>
<dbReference type="Gene3D" id="2.40.50.100">
    <property type="match status" value="1"/>
</dbReference>
<dbReference type="InterPro" id="IPR002930">
    <property type="entry name" value="GCV_H"/>
</dbReference>
<dbReference type="GO" id="GO:0019464">
    <property type="term" value="P:glycine decarboxylation via glycine cleavage system"/>
    <property type="evidence" value="ECO:0007669"/>
    <property type="project" value="UniProtKB-UniRule"/>
</dbReference>